<evidence type="ECO:0000259" key="14">
    <source>
        <dbReference type="SMART" id="SM00458"/>
    </source>
</evidence>
<evidence type="ECO:0000256" key="6">
    <source>
        <dbReference type="ARBA" id="ARBA00022968"/>
    </source>
</evidence>
<comment type="pathway">
    <text evidence="13">Protein modification; protein glycosylation.</text>
</comment>
<gene>
    <name evidence="15" type="ORF">APLA_LOCUS7507</name>
</gene>
<dbReference type="InterPro" id="IPR000772">
    <property type="entry name" value="Ricin_B_lectin"/>
</dbReference>
<dbReference type="EC" id="2.4.1.-" evidence="13"/>
<proteinExistence type="inferred from homology"/>
<evidence type="ECO:0000256" key="4">
    <source>
        <dbReference type="ARBA" id="ARBA00022692"/>
    </source>
</evidence>
<dbReference type="GO" id="GO:0004653">
    <property type="term" value="F:polypeptide N-acetylgalactosaminyltransferase activity"/>
    <property type="evidence" value="ECO:0007669"/>
    <property type="project" value="TreeGrafter"/>
</dbReference>
<keyword evidence="11" id="KW-0325">Glycoprotein</keyword>
<dbReference type="GO" id="GO:0006493">
    <property type="term" value="P:protein O-linked glycosylation"/>
    <property type="evidence" value="ECO:0007669"/>
    <property type="project" value="TreeGrafter"/>
</dbReference>
<evidence type="ECO:0000256" key="10">
    <source>
        <dbReference type="ARBA" id="ARBA00023157"/>
    </source>
</evidence>
<evidence type="ECO:0000256" key="9">
    <source>
        <dbReference type="ARBA" id="ARBA00023136"/>
    </source>
</evidence>
<keyword evidence="5 13" id="KW-0430">Lectin</keyword>
<comment type="caution">
    <text evidence="15">The sequence shown here is derived from an EMBL/GenBank/DDBJ whole genome shotgun (WGS) entry which is preliminary data.</text>
</comment>
<dbReference type="Pfam" id="PF00535">
    <property type="entry name" value="Glycos_transf_2"/>
    <property type="match status" value="1"/>
</dbReference>
<dbReference type="GO" id="GO:0000139">
    <property type="term" value="C:Golgi membrane"/>
    <property type="evidence" value="ECO:0007669"/>
    <property type="project" value="UniProtKB-SubCell"/>
</dbReference>
<organism evidence="15 16">
    <name type="scientific">Arctia plantaginis</name>
    <name type="common">Wood tiger moth</name>
    <name type="synonym">Phalaena plantaginis</name>
    <dbReference type="NCBI Taxonomy" id="874455"/>
    <lineage>
        <taxon>Eukaryota</taxon>
        <taxon>Metazoa</taxon>
        <taxon>Ecdysozoa</taxon>
        <taxon>Arthropoda</taxon>
        <taxon>Hexapoda</taxon>
        <taxon>Insecta</taxon>
        <taxon>Pterygota</taxon>
        <taxon>Neoptera</taxon>
        <taxon>Endopterygota</taxon>
        <taxon>Lepidoptera</taxon>
        <taxon>Glossata</taxon>
        <taxon>Ditrysia</taxon>
        <taxon>Noctuoidea</taxon>
        <taxon>Erebidae</taxon>
        <taxon>Arctiinae</taxon>
        <taxon>Arctia</taxon>
    </lineage>
</organism>
<dbReference type="OrthoDB" id="6818750at2759"/>
<evidence type="ECO:0000256" key="11">
    <source>
        <dbReference type="ARBA" id="ARBA00023180"/>
    </source>
</evidence>
<dbReference type="Gene3D" id="2.80.10.50">
    <property type="match status" value="1"/>
</dbReference>
<feature type="domain" description="Ricin B lectin" evidence="14">
    <location>
        <begin position="458"/>
        <end position="577"/>
    </location>
</feature>
<dbReference type="PANTHER" id="PTHR11675:SF131">
    <property type="entry name" value="POLYPEPTIDE N-ACETYLGALACTOSAMINYLTRANSFERASE 9-RELATED"/>
    <property type="match status" value="1"/>
</dbReference>
<evidence type="ECO:0000256" key="3">
    <source>
        <dbReference type="ARBA" id="ARBA00005680"/>
    </source>
</evidence>
<accession>A0A8S0ZSG2</accession>
<keyword evidence="13" id="KW-0808">Transferase</keyword>
<dbReference type="PROSITE" id="PS50231">
    <property type="entry name" value="RICIN_B_LECTIN"/>
    <property type="match status" value="1"/>
</dbReference>
<keyword evidence="13" id="KW-0328">Glycosyltransferase</keyword>
<evidence type="ECO:0000256" key="8">
    <source>
        <dbReference type="ARBA" id="ARBA00023034"/>
    </source>
</evidence>
<dbReference type="Pfam" id="PF00652">
    <property type="entry name" value="Ricin_B_lectin"/>
    <property type="match status" value="1"/>
</dbReference>
<dbReference type="AlphaFoldDB" id="A0A8S0ZSG2"/>
<evidence type="ECO:0000256" key="7">
    <source>
        <dbReference type="ARBA" id="ARBA00022989"/>
    </source>
</evidence>
<dbReference type="GO" id="GO:0030246">
    <property type="term" value="F:carbohydrate binding"/>
    <property type="evidence" value="ECO:0007669"/>
    <property type="project" value="UniProtKB-KW"/>
</dbReference>
<evidence type="ECO:0000313" key="16">
    <source>
        <dbReference type="Proteomes" id="UP000494256"/>
    </source>
</evidence>
<keyword evidence="4" id="KW-0812">Transmembrane</keyword>
<protein>
    <recommendedName>
        <fullName evidence="13">Polypeptide N-acetylgalactosaminyltransferase</fullName>
        <ecNumber evidence="13">2.4.1.-</ecNumber>
    </recommendedName>
    <alternativeName>
        <fullName evidence="13">Protein-UDP acetylgalactosaminyltransferase</fullName>
    </alternativeName>
</protein>
<dbReference type="InterPro" id="IPR029044">
    <property type="entry name" value="Nucleotide-diphossugar_trans"/>
</dbReference>
<dbReference type="Gene3D" id="3.90.550.10">
    <property type="entry name" value="Spore Coat Polysaccharide Biosynthesis Protein SpsA, Chain A"/>
    <property type="match status" value="1"/>
</dbReference>
<keyword evidence="6" id="KW-0735">Signal-anchor</keyword>
<keyword evidence="8 13" id="KW-0333">Golgi apparatus</keyword>
<dbReference type="SUPFAM" id="SSF50370">
    <property type="entry name" value="Ricin B-like lectins"/>
    <property type="match status" value="1"/>
</dbReference>
<comment type="cofactor">
    <cofactor evidence="1 13">
        <name>Mn(2+)</name>
        <dbReference type="ChEBI" id="CHEBI:29035"/>
    </cofactor>
</comment>
<dbReference type="SUPFAM" id="SSF53448">
    <property type="entry name" value="Nucleotide-diphospho-sugar transferases"/>
    <property type="match status" value="1"/>
</dbReference>
<evidence type="ECO:0000256" key="13">
    <source>
        <dbReference type="RuleBase" id="RU361242"/>
    </source>
</evidence>
<keyword evidence="12 13" id="KW-0464">Manganese</keyword>
<dbReference type="Proteomes" id="UP000494256">
    <property type="component" value="Unassembled WGS sequence"/>
</dbReference>
<evidence type="ECO:0000313" key="15">
    <source>
        <dbReference type="EMBL" id="CAB3236698.1"/>
    </source>
</evidence>
<comment type="similarity">
    <text evidence="3 13">Belongs to the glycosyltransferase 2 family. GalNAc-T subfamily.</text>
</comment>
<sequence length="651" mass="75347">MFPKNNCAYVTAKQMYHLQVGLKYQASNSIYDGRRLYETSLANLRNWHIKGDISRFRGWELLPYTHGNLTNAERLKIVKYYDDPPGVDGRPVLLQSNLRYDIKQKVRIGWKLYHFNSFVSDLIPVNRSLPDWRDTWCRNQNYSSDLPSATVIICFYNEAWSALIRTITSVLNRTPPHLLDNIILVDDASTFNHLHKQLDDYVNSTSKVILKRSSHRIGIARARMLPVQEVQSPVLVYLDSHCECSEGWLEPLLQRIKENPSTVVSPSVDNIHDNTFQYIPQEVNNLQMGGFTWDLKFAWIGIPQTILESREEPLAPITTATISGGLLAVSKDFFVKQGMYDTGMNIWGAENLELSFKTWMCGGSMEIVPCSHVGHVFKMKSPYKDDDKILKKNFVRLAKVWLDDYAKYFYERIGNDIGEYGNITERIKLRKKLNCHSFQWYLENVTPHQVIPDTYVASGPISSILKEDLCLDAPVPFPKFDAIDLYPCHGKGGNQYWSYTSIGELRRDDLCIDYLYDSMTLFFCNHAASQLWLYFEQDQIIVHNLTLKCLNIAQHYDGYKPLLTRCNRTTAQKWKITNFRIENFTPELQATMNLYKNLYEQHNNKLKKNRTLGHGMNLTITTSKINTLSFDMKREGFDNTMVGSKRIVHAQ</sequence>
<dbReference type="EMBL" id="CADEBD010000302">
    <property type="protein sequence ID" value="CAB3236698.1"/>
    <property type="molecule type" value="Genomic_DNA"/>
</dbReference>
<dbReference type="CDD" id="cd02510">
    <property type="entry name" value="pp-GalNAc-T"/>
    <property type="match status" value="1"/>
</dbReference>
<keyword evidence="9" id="KW-0472">Membrane</keyword>
<comment type="subcellular location">
    <subcellularLocation>
        <location evidence="2 13">Golgi apparatus membrane</location>
        <topology evidence="2 13">Single-pass type II membrane protein</topology>
    </subcellularLocation>
</comment>
<dbReference type="PANTHER" id="PTHR11675">
    <property type="entry name" value="N-ACETYLGALACTOSAMINYLTRANSFERASE"/>
    <property type="match status" value="1"/>
</dbReference>
<keyword evidence="7" id="KW-1133">Transmembrane helix</keyword>
<dbReference type="SMART" id="SM00458">
    <property type="entry name" value="RICIN"/>
    <property type="match status" value="1"/>
</dbReference>
<dbReference type="InterPro" id="IPR035992">
    <property type="entry name" value="Ricin_B-like_lectins"/>
</dbReference>
<evidence type="ECO:0000256" key="5">
    <source>
        <dbReference type="ARBA" id="ARBA00022734"/>
    </source>
</evidence>
<dbReference type="InterPro" id="IPR045885">
    <property type="entry name" value="GalNAc-T"/>
</dbReference>
<evidence type="ECO:0000256" key="12">
    <source>
        <dbReference type="ARBA" id="ARBA00023211"/>
    </source>
</evidence>
<name>A0A8S0ZSG2_ARCPL</name>
<dbReference type="FunFam" id="3.90.550.10:FF:000053">
    <property type="entry name" value="Polypeptide N-acetylgalactosaminyltransferase"/>
    <property type="match status" value="1"/>
</dbReference>
<evidence type="ECO:0000256" key="2">
    <source>
        <dbReference type="ARBA" id="ARBA00004323"/>
    </source>
</evidence>
<dbReference type="InterPro" id="IPR001173">
    <property type="entry name" value="Glyco_trans_2-like"/>
</dbReference>
<keyword evidence="10 13" id="KW-1015">Disulfide bond</keyword>
<reference evidence="15 16" key="1">
    <citation type="submission" date="2020-04" db="EMBL/GenBank/DDBJ databases">
        <authorList>
            <person name="Wallbank WR R."/>
            <person name="Pardo Diaz C."/>
            <person name="Kozak K."/>
            <person name="Martin S."/>
            <person name="Jiggins C."/>
            <person name="Moest M."/>
            <person name="Warren A I."/>
            <person name="Byers J.R.P. K."/>
            <person name="Montejo-Kovacevich G."/>
            <person name="Yen C E."/>
        </authorList>
    </citation>
    <scope>NUCLEOTIDE SEQUENCE [LARGE SCALE GENOMIC DNA]</scope>
</reference>
<evidence type="ECO:0000256" key="1">
    <source>
        <dbReference type="ARBA" id="ARBA00001936"/>
    </source>
</evidence>